<sequence>MRYETKRMIRIAGLILFICYLLGLTYFLFFAESYGRTVTDREYSYNLVPFLEIKRFWQNRELIGHFAVFINLAGNVLAFVPFGFFLPMLGSHARGLFRMGLFSFEFSLLVETIQLVSKVGSFDVDDLMLNTLGGILGYVIFSLCNYIRRKVYG</sequence>
<accession>A0AC61R2F0</accession>
<organism evidence="1 2">
    <name type="scientific">Hominisplanchenecus murintestinalis</name>
    <dbReference type="NCBI Taxonomy" id="2941517"/>
    <lineage>
        <taxon>Bacteria</taxon>
        <taxon>Bacillati</taxon>
        <taxon>Bacillota</taxon>
        <taxon>Clostridia</taxon>
        <taxon>Lachnospirales</taxon>
        <taxon>Lachnospiraceae</taxon>
        <taxon>Hominisplanchenecus</taxon>
    </lineage>
</organism>
<dbReference type="Proteomes" id="UP000307720">
    <property type="component" value="Unassembled WGS sequence"/>
</dbReference>
<evidence type="ECO:0000313" key="1">
    <source>
        <dbReference type="EMBL" id="TGX99874.1"/>
    </source>
</evidence>
<gene>
    <name evidence="1" type="ORF">E5357_03880</name>
</gene>
<protein>
    <submittedName>
        <fullName evidence="1">VanZ family protein</fullName>
    </submittedName>
</protein>
<comment type="caution">
    <text evidence="1">The sequence shown here is derived from an EMBL/GenBank/DDBJ whole genome shotgun (WGS) entry which is preliminary data.</text>
</comment>
<name>A0AC61R2F0_9FIRM</name>
<dbReference type="EMBL" id="SRZB01000004">
    <property type="protein sequence ID" value="TGX99874.1"/>
    <property type="molecule type" value="Genomic_DNA"/>
</dbReference>
<evidence type="ECO:0000313" key="2">
    <source>
        <dbReference type="Proteomes" id="UP000307720"/>
    </source>
</evidence>
<proteinExistence type="predicted"/>
<keyword evidence="2" id="KW-1185">Reference proteome</keyword>
<reference evidence="1" key="1">
    <citation type="submission" date="2019-04" db="EMBL/GenBank/DDBJ databases">
        <title>Microbes associate with the intestines of laboratory mice.</title>
        <authorList>
            <person name="Navarre W."/>
            <person name="Wong E."/>
            <person name="Huang K."/>
            <person name="Tropini C."/>
            <person name="Ng K."/>
            <person name="Yu B."/>
        </authorList>
    </citation>
    <scope>NUCLEOTIDE SEQUENCE</scope>
    <source>
        <strain evidence="1">NM72_1-8</strain>
    </source>
</reference>